<dbReference type="SMART" id="SM00530">
    <property type="entry name" value="HTH_XRE"/>
    <property type="match status" value="1"/>
</dbReference>
<keyword evidence="4" id="KW-1185">Reference proteome</keyword>
<accession>A0A285MRP9</accession>
<evidence type="ECO:0000313" key="4">
    <source>
        <dbReference type="Proteomes" id="UP000219048"/>
    </source>
</evidence>
<proteinExistence type="predicted"/>
<dbReference type="GO" id="GO:0003677">
    <property type="term" value="F:DNA binding"/>
    <property type="evidence" value="ECO:0007669"/>
    <property type="project" value="UniProtKB-KW"/>
</dbReference>
<dbReference type="Gene3D" id="1.10.260.40">
    <property type="entry name" value="lambda repressor-like DNA-binding domains"/>
    <property type="match status" value="1"/>
</dbReference>
<dbReference type="Proteomes" id="UP000219048">
    <property type="component" value="Unassembled WGS sequence"/>
</dbReference>
<feature type="domain" description="HTH cro/C1-type" evidence="2">
    <location>
        <begin position="9"/>
        <end position="64"/>
    </location>
</feature>
<dbReference type="SUPFAM" id="SSF47413">
    <property type="entry name" value="lambda repressor-like DNA-binding domains"/>
    <property type="match status" value="1"/>
</dbReference>
<gene>
    <name evidence="3" type="ORF">SAMN06265377_1649</name>
</gene>
<dbReference type="CDD" id="cd00093">
    <property type="entry name" value="HTH_XRE"/>
    <property type="match status" value="1"/>
</dbReference>
<name>A0A285MRP9_9FLAO</name>
<reference evidence="4" key="1">
    <citation type="submission" date="2017-09" db="EMBL/GenBank/DDBJ databases">
        <authorList>
            <person name="Varghese N."/>
            <person name="Submissions S."/>
        </authorList>
    </citation>
    <scope>NUCLEOTIDE SEQUENCE [LARGE SCALE GENOMIC DNA]</scope>
    <source>
        <strain evidence="4">DSM 25885</strain>
    </source>
</reference>
<feature type="compositionally biased region" description="Low complexity" evidence="1">
    <location>
        <begin position="82"/>
        <end position="95"/>
    </location>
</feature>
<dbReference type="EMBL" id="OBEH01000002">
    <property type="protein sequence ID" value="SNY99835.1"/>
    <property type="molecule type" value="Genomic_DNA"/>
</dbReference>
<dbReference type="Pfam" id="PF01381">
    <property type="entry name" value="HTH_3"/>
    <property type="match status" value="1"/>
</dbReference>
<evidence type="ECO:0000259" key="2">
    <source>
        <dbReference type="PROSITE" id="PS50943"/>
    </source>
</evidence>
<evidence type="ECO:0000313" key="3">
    <source>
        <dbReference type="EMBL" id="SNY99835.1"/>
    </source>
</evidence>
<dbReference type="InterPro" id="IPR010982">
    <property type="entry name" value="Lambda_DNA-bd_dom_sf"/>
</dbReference>
<evidence type="ECO:0000256" key="1">
    <source>
        <dbReference type="SAM" id="MobiDB-lite"/>
    </source>
</evidence>
<dbReference type="InterPro" id="IPR001387">
    <property type="entry name" value="Cro/C1-type_HTH"/>
</dbReference>
<sequence>MNEDVIQRIRTIIKHYDLSVSSFADKIGVQRSSISHLLNGRNKPSLDFVLKVIHTYPEVNLYWLLNGKGEFPSKENPDRSPAASSNTTNTGAGSSYEDVPQQVPKSSTVKEPIRIVIFYTDGTFDSFDAKK</sequence>
<dbReference type="PROSITE" id="PS50943">
    <property type="entry name" value="HTH_CROC1"/>
    <property type="match status" value="1"/>
</dbReference>
<protein>
    <submittedName>
        <fullName evidence="3">DNA-binding transcriptional regulator, XRE-family HTH domain</fullName>
    </submittedName>
</protein>
<dbReference type="AlphaFoldDB" id="A0A285MRP9"/>
<keyword evidence="3" id="KW-0238">DNA-binding</keyword>
<organism evidence="3 4">
    <name type="scientific">Flagellimonas pacifica</name>
    <dbReference type="NCBI Taxonomy" id="1247520"/>
    <lineage>
        <taxon>Bacteria</taxon>
        <taxon>Pseudomonadati</taxon>
        <taxon>Bacteroidota</taxon>
        <taxon>Flavobacteriia</taxon>
        <taxon>Flavobacteriales</taxon>
        <taxon>Flavobacteriaceae</taxon>
        <taxon>Flagellimonas</taxon>
    </lineage>
</organism>
<feature type="region of interest" description="Disordered" evidence="1">
    <location>
        <begin position="73"/>
        <end position="107"/>
    </location>
</feature>